<dbReference type="Proteomes" id="UP000010471">
    <property type="component" value="Chromosome"/>
</dbReference>
<dbReference type="PANTHER" id="PTHR39337:SF1">
    <property type="entry name" value="BLR5642 PROTEIN"/>
    <property type="match status" value="1"/>
</dbReference>
<dbReference type="Pfam" id="PF04343">
    <property type="entry name" value="DUF488"/>
    <property type="match status" value="1"/>
</dbReference>
<dbReference type="PANTHER" id="PTHR39337">
    <property type="entry name" value="BLR5642 PROTEIN"/>
    <property type="match status" value="1"/>
</dbReference>
<sequence>MELFTIGHSNHSIEAFIALLQQHDVTALVDVRSHPYSRYLPHFNQTQLKTALFDVGIRYVFLGRELGARPSDPSCYVDGKALYERIASTDLFSQGIQRILKGAATYKIALMCAEKDPITCHRAVLVCQHLREFDLDINHILRNGNLETHQHLEERLLELHGLKQPELLEPVQLSLFNDLSLPAHSSIQYSTKDSLKEAYKRQGNQIAYVEKAVIQDE</sequence>
<dbReference type="InterPro" id="IPR007438">
    <property type="entry name" value="DUF488"/>
</dbReference>
<accession>K9WJP2</accession>
<proteinExistence type="predicted"/>
<evidence type="ECO:0008006" key="3">
    <source>
        <dbReference type="Google" id="ProtNLM"/>
    </source>
</evidence>
<dbReference type="KEGG" id="mic:Mic7113_4339"/>
<organism evidence="1 2">
    <name type="scientific">Allocoleopsis franciscana PCC 7113</name>
    <dbReference type="NCBI Taxonomy" id="1173027"/>
    <lineage>
        <taxon>Bacteria</taxon>
        <taxon>Bacillati</taxon>
        <taxon>Cyanobacteriota</taxon>
        <taxon>Cyanophyceae</taxon>
        <taxon>Coleofasciculales</taxon>
        <taxon>Coleofasciculaceae</taxon>
        <taxon>Allocoleopsis</taxon>
        <taxon>Allocoleopsis franciscana</taxon>
    </lineage>
</organism>
<evidence type="ECO:0000313" key="2">
    <source>
        <dbReference type="Proteomes" id="UP000010471"/>
    </source>
</evidence>
<name>K9WJP2_9CYAN</name>
<dbReference type="STRING" id="1173027.Mic7113_4339"/>
<keyword evidence="2" id="KW-1185">Reference proteome</keyword>
<dbReference type="HOGENOM" id="CLU_077467_1_0_3"/>
<dbReference type="OrthoDB" id="9789109at2"/>
<dbReference type="EMBL" id="CP003630">
    <property type="protein sequence ID" value="AFZ20036.1"/>
    <property type="molecule type" value="Genomic_DNA"/>
</dbReference>
<gene>
    <name evidence="1" type="ORF">Mic7113_4339</name>
</gene>
<dbReference type="AlphaFoldDB" id="K9WJP2"/>
<protein>
    <recommendedName>
        <fullName evidence="3">DUF488 domain-containing protein</fullName>
    </recommendedName>
</protein>
<dbReference type="PATRIC" id="fig|1173027.3.peg.4794"/>
<dbReference type="RefSeq" id="WP_015184172.1">
    <property type="nucleotide sequence ID" value="NC_019738.1"/>
</dbReference>
<dbReference type="eggNOG" id="COG5483">
    <property type="taxonomic scope" value="Bacteria"/>
</dbReference>
<evidence type="ECO:0000313" key="1">
    <source>
        <dbReference type="EMBL" id="AFZ20036.1"/>
    </source>
</evidence>
<reference evidence="1 2" key="1">
    <citation type="submission" date="2012-06" db="EMBL/GenBank/DDBJ databases">
        <title>Finished chromosome of genome of Microcoleus sp. PCC 7113.</title>
        <authorList>
            <consortium name="US DOE Joint Genome Institute"/>
            <person name="Gugger M."/>
            <person name="Coursin T."/>
            <person name="Rippka R."/>
            <person name="Tandeau De Marsac N."/>
            <person name="Huntemann M."/>
            <person name="Wei C.-L."/>
            <person name="Han J."/>
            <person name="Detter J.C."/>
            <person name="Han C."/>
            <person name="Tapia R."/>
            <person name="Chen A."/>
            <person name="Kyrpides N."/>
            <person name="Mavromatis K."/>
            <person name="Markowitz V."/>
            <person name="Szeto E."/>
            <person name="Ivanova N."/>
            <person name="Pagani I."/>
            <person name="Pati A."/>
            <person name="Goodwin L."/>
            <person name="Nordberg H.P."/>
            <person name="Cantor M.N."/>
            <person name="Hua S.X."/>
            <person name="Woyke T."/>
            <person name="Kerfeld C.A."/>
        </authorList>
    </citation>
    <scope>NUCLEOTIDE SEQUENCE [LARGE SCALE GENOMIC DNA]</scope>
    <source>
        <strain evidence="1 2">PCC 7113</strain>
    </source>
</reference>